<evidence type="ECO:0000256" key="1">
    <source>
        <dbReference type="ARBA" id="ARBA00003257"/>
    </source>
</evidence>
<keyword evidence="8 11" id="KW-0830">Ubiquinone</keyword>
<comment type="subcellular location">
    <subcellularLocation>
        <location evidence="10">Mitochondrion inner membrane</location>
        <topology evidence="10">Multi-pass membrane protein</topology>
    </subcellularLocation>
    <subcellularLocation>
        <location evidence="2">Mitochondrion membrane</location>
        <topology evidence="2">Multi-pass membrane protein</topology>
    </subcellularLocation>
</comment>
<dbReference type="AlphaFoldDB" id="Q1EDK3"/>
<evidence type="ECO:0000256" key="11">
    <source>
        <dbReference type="RuleBase" id="RU000473"/>
    </source>
</evidence>
<evidence type="ECO:0000256" key="6">
    <source>
        <dbReference type="ARBA" id="ARBA00022692"/>
    </source>
</evidence>
<dbReference type="GO" id="GO:0003954">
    <property type="term" value="F:NADH dehydrogenase activity"/>
    <property type="evidence" value="ECO:0007669"/>
    <property type="project" value="TreeGrafter"/>
</dbReference>
<evidence type="ECO:0000256" key="3">
    <source>
        <dbReference type="ARBA" id="ARBA00010535"/>
    </source>
</evidence>
<feature type="transmembrane region" description="Helical" evidence="12">
    <location>
        <begin position="142"/>
        <end position="163"/>
    </location>
</feature>
<keyword evidence="5" id="KW-0813">Transport</keyword>
<name>Q1EDK3_TIGJA</name>
<dbReference type="InterPro" id="IPR001694">
    <property type="entry name" value="NADH_UbQ_OxRdtase_su1/FPO"/>
</dbReference>
<keyword evidence="7 12" id="KW-1133">Transmembrane helix</keyword>
<protein>
    <recommendedName>
        <fullName evidence="4 11">NADH-ubiquinone oxidoreductase chain 1</fullName>
        <ecNumber evidence="11">7.1.1.2</ecNumber>
    </recommendedName>
</protein>
<dbReference type="EC" id="7.1.1.2" evidence="11"/>
<keyword evidence="6 10" id="KW-0812">Transmembrane</keyword>
<dbReference type="GO" id="GO:0009060">
    <property type="term" value="P:aerobic respiration"/>
    <property type="evidence" value="ECO:0007669"/>
    <property type="project" value="TreeGrafter"/>
</dbReference>
<comment type="catalytic activity">
    <reaction evidence="11">
        <text>a ubiquinone + NADH + 5 H(+)(in) = a ubiquinol + NAD(+) + 4 H(+)(out)</text>
        <dbReference type="Rhea" id="RHEA:29091"/>
        <dbReference type="Rhea" id="RHEA-COMP:9565"/>
        <dbReference type="Rhea" id="RHEA-COMP:9566"/>
        <dbReference type="ChEBI" id="CHEBI:15378"/>
        <dbReference type="ChEBI" id="CHEBI:16389"/>
        <dbReference type="ChEBI" id="CHEBI:17976"/>
        <dbReference type="ChEBI" id="CHEBI:57540"/>
        <dbReference type="ChEBI" id="CHEBI:57945"/>
        <dbReference type="EC" id="7.1.1.2"/>
    </reaction>
</comment>
<feature type="transmembrane region" description="Helical" evidence="12">
    <location>
        <begin position="70"/>
        <end position="91"/>
    </location>
</feature>
<evidence type="ECO:0000256" key="12">
    <source>
        <dbReference type="SAM" id="Phobius"/>
    </source>
</evidence>
<evidence type="ECO:0000256" key="2">
    <source>
        <dbReference type="ARBA" id="ARBA00004225"/>
    </source>
</evidence>
<evidence type="ECO:0000256" key="8">
    <source>
        <dbReference type="ARBA" id="ARBA00023075"/>
    </source>
</evidence>
<dbReference type="GO" id="GO:0005743">
    <property type="term" value="C:mitochondrial inner membrane"/>
    <property type="evidence" value="ECO:0007669"/>
    <property type="project" value="UniProtKB-SubCell"/>
</dbReference>
<dbReference type="PROSITE" id="PS00668">
    <property type="entry name" value="COMPLEX1_ND1_2"/>
    <property type="match status" value="1"/>
</dbReference>
<feature type="transmembrane region" description="Helical" evidence="12">
    <location>
        <begin position="280"/>
        <end position="302"/>
    </location>
</feature>
<evidence type="ECO:0000256" key="9">
    <source>
        <dbReference type="ARBA" id="ARBA00023136"/>
    </source>
</evidence>
<dbReference type="InterPro" id="IPR018086">
    <property type="entry name" value="NADH_UbQ_OxRdtase_su1_CS"/>
</dbReference>
<accession>Q1EDK3</accession>
<evidence type="ECO:0000313" key="13">
    <source>
        <dbReference type="EMBL" id="AAX39834.1"/>
    </source>
</evidence>
<comment type="similarity">
    <text evidence="3 10">Belongs to the complex I subunit 1 family.</text>
</comment>
<feature type="transmembrane region" description="Helical" evidence="12">
    <location>
        <begin position="6"/>
        <end position="25"/>
    </location>
</feature>
<dbReference type="Pfam" id="PF00146">
    <property type="entry name" value="NADHdh"/>
    <property type="match status" value="1"/>
</dbReference>
<keyword evidence="11 13" id="KW-0496">Mitochondrion</keyword>
<feature type="transmembrane region" description="Helical" evidence="12">
    <location>
        <begin position="242"/>
        <end position="268"/>
    </location>
</feature>
<dbReference type="EMBL" id="AY959338">
    <property type="protein sequence ID" value="AAX39834.1"/>
    <property type="molecule type" value="Genomic_DNA"/>
</dbReference>
<dbReference type="GO" id="GO:0008137">
    <property type="term" value="F:NADH dehydrogenase (ubiquinone) activity"/>
    <property type="evidence" value="ECO:0007669"/>
    <property type="project" value="UniProtKB-EC"/>
</dbReference>
<dbReference type="PANTHER" id="PTHR11432:SF3">
    <property type="entry name" value="NADH-UBIQUINONE OXIDOREDUCTASE CHAIN 1"/>
    <property type="match status" value="1"/>
</dbReference>
<dbReference type="PROSITE" id="PS00667">
    <property type="entry name" value="COMPLEX1_ND1_1"/>
    <property type="match status" value="1"/>
</dbReference>
<evidence type="ECO:0000256" key="10">
    <source>
        <dbReference type="RuleBase" id="RU000471"/>
    </source>
</evidence>
<evidence type="ECO:0000256" key="4">
    <source>
        <dbReference type="ARBA" id="ARBA00021009"/>
    </source>
</evidence>
<evidence type="ECO:0000256" key="7">
    <source>
        <dbReference type="ARBA" id="ARBA00022989"/>
    </source>
</evidence>
<feature type="transmembrane region" description="Helical" evidence="12">
    <location>
        <begin position="213"/>
        <end position="236"/>
    </location>
</feature>
<keyword evidence="10" id="KW-0520">NAD</keyword>
<comment type="function">
    <text evidence="1">Core subunit of the mitochondrial membrane respiratory chain NADH dehydrogenase (Complex I) that is believed to belong to the minimal assembly required for catalysis. Complex I functions in the transfer of electrons from NADH to the respiratory chain. The immediate electron acceptor for the enzyme is believed to be ubiquinone.</text>
</comment>
<organism evidence="13">
    <name type="scientific">Tigriopus japonicus</name>
    <name type="common">Copepod</name>
    <dbReference type="NCBI Taxonomy" id="158387"/>
    <lineage>
        <taxon>Eukaryota</taxon>
        <taxon>Metazoa</taxon>
        <taxon>Ecdysozoa</taxon>
        <taxon>Arthropoda</taxon>
        <taxon>Crustacea</taxon>
        <taxon>Multicrustacea</taxon>
        <taxon>Hexanauplia</taxon>
        <taxon>Copepoda</taxon>
        <taxon>Harpacticoida</taxon>
        <taxon>Harpacticidae</taxon>
        <taxon>Tigriopus</taxon>
    </lineage>
</organism>
<sequence length="306" mass="33701">MKMDLVFNGYTMVLFLVNIAFVTLVERKILGCAQLRKGPNKVSLGGVLQPVADAVKLFFKESVVPSKSNLSLFVGAPGVGLGVFLLCTSSLHGLSDSGFLEYLMVYVLCILSVGVYPLYIAGWASNNKYAIIGSLRGIAQSISYEISLSLIVLSLMLLVQSFSLEAWSLYLPSSGLSVFLIPLLILWLVSCLAETNRTPFDFAEGESELVSGVNVEFGSVFFVLMFMSEYGMILFFSVLTSGLFFTGVTLSVGSFFWSLVVVFFWMWVRSTLPRFRYDKLMTLAWTSILPLSLGFTCFTGILSSLM</sequence>
<feature type="transmembrane region" description="Helical" evidence="12">
    <location>
        <begin position="103"/>
        <end position="121"/>
    </location>
</feature>
<evidence type="ECO:0000256" key="5">
    <source>
        <dbReference type="ARBA" id="ARBA00022448"/>
    </source>
</evidence>
<geneLocation type="mitochondrion" evidence="13"/>
<reference evidence="13" key="1">
    <citation type="journal article" date="2006" name="J. Exp. Mar. Biol. Ecol.">
        <title>The complete mitochondrial genome of the intertidal copepod Tigriopus sp. (Copepoda, Harpactidae) from Korea and phylogenetic considerations.</title>
        <authorList>
            <person name="Jung S.-O."/>
            <person name="Lee Y.-M."/>
            <person name="Park T.-J."/>
            <person name="Park H.G."/>
            <person name="Hagiwara H."/>
            <person name="Leung K.M.Y."/>
            <person name="Dahms H.-U."/>
            <person name="Lee W."/>
            <person name="Lee J.-S."/>
        </authorList>
    </citation>
    <scope>NUCLEOTIDE SEQUENCE</scope>
</reference>
<keyword evidence="9 12" id="KW-0472">Membrane</keyword>
<dbReference type="PANTHER" id="PTHR11432">
    <property type="entry name" value="NADH DEHYDROGENASE SUBUNIT 1"/>
    <property type="match status" value="1"/>
</dbReference>
<gene>
    <name evidence="13" type="primary">ND1</name>
</gene>
<feature type="transmembrane region" description="Helical" evidence="12">
    <location>
        <begin position="169"/>
        <end position="192"/>
    </location>
</feature>
<proteinExistence type="inferred from homology"/>